<keyword evidence="3" id="KW-1185">Reference proteome</keyword>
<reference evidence="2" key="1">
    <citation type="submission" date="2022-12" db="EMBL/GenBank/DDBJ databases">
        <authorList>
            <person name="Wang J."/>
        </authorList>
    </citation>
    <scope>NUCLEOTIDE SEQUENCE</scope>
    <source>
        <strain evidence="2">HY-42-06</strain>
    </source>
</reference>
<feature type="transmembrane region" description="Helical" evidence="1">
    <location>
        <begin position="17"/>
        <end position="37"/>
    </location>
</feature>
<keyword evidence="1" id="KW-0812">Transmembrane</keyword>
<keyword evidence="1" id="KW-0472">Membrane</keyword>
<sequence>MDKILQFINNPANKKKVYIVFVLIGLGLIFNTIKRVIDELNRKK</sequence>
<name>A0ABT4CS58_9CLOT</name>
<evidence type="ECO:0000313" key="2">
    <source>
        <dbReference type="EMBL" id="MCY6370814.1"/>
    </source>
</evidence>
<evidence type="ECO:0008006" key="4">
    <source>
        <dbReference type="Google" id="ProtNLM"/>
    </source>
</evidence>
<accession>A0ABT4CS58</accession>
<evidence type="ECO:0000256" key="1">
    <source>
        <dbReference type="SAM" id="Phobius"/>
    </source>
</evidence>
<comment type="caution">
    <text evidence="2">The sequence shown here is derived from an EMBL/GenBank/DDBJ whole genome shotgun (WGS) entry which is preliminary data.</text>
</comment>
<protein>
    <recommendedName>
        <fullName evidence="4">Histidine kinase</fullName>
    </recommendedName>
</protein>
<proteinExistence type="predicted"/>
<dbReference type="RefSeq" id="WP_268049660.1">
    <property type="nucleotide sequence ID" value="NZ_JAPQES010000003.1"/>
</dbReference>
<gene>
    <name evidence="2" type="ORF">OXH55_09245</name>
</gene>
<dbReference type="Proteomes" id="UP001079657">
    <property type="component" value="Unassembled WGS sequence"/>
</dbReference>
<dbReference type="EMBL" id="JAPQES010000003">
    <property type="protein sequence ID" value="MCY6370814.1"/>
    <property type="molecule type" value="Genomic_DNA"/>
</dbReference>
<keyword evidence="1" id="KW-1133">Transmembrane helix</keyword>
<evidence type="ECO:0000313" key="3">
    <source>
        <dbReference type="Proteomes" id="UP001079657"/>
    </source>
</evidence>
<organism evidence="2 3">
    <name type="scientific">Clostridium ganghwense</name>
    <dbReference type="NCBI Taxonomy" id="312089"/>
    <lineage>
        <taxon>Bacteria</taxon>
        <taxon>Bacillati</taxon>
        <taxon>Bacillota</taxon>
        <taxon>Clostridia</taxon>
        <taxon>Eubacteriales</taxon>
        <taxon>Clostridiaceae</taxon>
        <taxon>Clostridium</taxon>
    </lineage>
</organism>